<keyword evidence="1" id="KW-0472">Membrane</keyword>
<keyword evidence="1" id="KW-1133">Transmembrane helix</keyword>
<protein>
    <recommendedName>
        <fullName evidence="4">Metal-dependent hydrolase</fullName>
    </recommendedName>
</protein>
<dbReference type="EMBL" id="BMFV01000040">
    <property type="protein sequence ID" value="GGH87549.1"/>
    <property type="molecule type" value="Genomic_DNA"/>
</dbReference>
<feature type="transmembrane region" description="Helical" evidence="1">
    <location>
        <begin position="127"/>
        <end position="153"/>
    </location>
</feature>
<dbReference type="Proteomes" id="UP000656813">
    <property type="component" value="Unassembled WGS sequence"/>
</dbReference>
<reference evidence="2" key="1">
    <citation type="journal article" date="2014" name="Int. J. Syst. Evol. Microbiol.">
        <title>Complete genome sequence of Corynebacterium casei LMG S-19264T (=DSM 44701T), isolated from a smear-ripened cheese.</title>
        <authorList>
            <consortium name="US DOE Joint Genome Institute (JGI-PGF)"/>
            <person name="Walter F."/>
            <person name="Albersmeier A."/>
            <person name="Kalinowski J."/>
            <person name="Ruckert C."/>
        </authorList>
    </citation>
    <scope>NUCLEOTIDE SEQUENCE</scope>
    <source>
        <strain evidence="2">CGMCC 1.12777</strain>
    </source>
</reference>
<keyword evidence="3" id="KW-1185">Reference proteome</keyword>
<dbReference type="PANTHER" id="PTHR40031">
    <property type="entry name" value="HYPOTHETICAL MEMBRANE SPANNING PROTEIN"/>
    <property type="match status" value="1"/>
</dbReference>
<evidence type="ECO:0000313" key="2">
    <source>
        <dbReference type="EMBL" id="GGH87549.1"/>
    </source>
</evidence>
<sequence length="327" mass="37419">MDSTTHIVMGIGLSGLAALDPVIAHESTTSGALFFGTLIGSVIPDIDTVLKMKDNATYIRHHRGATHSLPATLLWPMLITATLGLFFPGANLLHLWLWTFLSVFLHVFVDIFNAYGTQALRPLTPRWIALGIINIFDPFIFGIHIPGFLIWYFFGHSGITFLTIYLILIVYYFIRIFNHHQAVVRVKERLPDVQAVFLSPTFKWHQYHMAARTDTQLIVGEIKGKKVNIIDTFQREPLPLTDEVMAAKRDKNIMAFLSFSPIYRWIIKETHGYTEVRFVDLRYLSKGHYPFVAIAWVDPQQNIKSSYTGWVYSEAKIRKKLLAIHDS</sequence>
<comment type="caution">
    <text evidence="2">The sequence shown here is derived from an EMBL/GenBank/DDBJ whole genome shotgun (WGS) entry which is preliminary data.</text>
</comment>
<dbReference type="AlphaFoldDB" id="A0A8J3A0L0"/>
<keyword evidence="1" id="KW-0812">Transmembrane</keyword>
<evidence type="ECO:0000313" key="3">
    <source>
        <dbReference type="Proteomes" id="UP000656813"/>
    </source>
</evidence>
<reference evidence="2" key="2">
    <citation type="submission" date="2020-09" db="EMBL/GenBank/DDBJ databases">
        <authorList>
            <person name="Sun Q."/>
            <person name="Zhou Y."/>
        </authorList>
    </citation>
    <scope>NUCLEOTIDE SEQUENCE</scope>
    <source>
        <strain evidence="2">CGMCC 1.12777</strain>
    </source>
</reference>
<dbReference type="InterPro" id="IPR053170">
    <property type="entry name" value="Transcription_regulator"/>
</dbReference>
<dbReference type="RefSeq" id="WP_188498937.1">
    <property type="nucleotide sequence ID" value="NZ_BMFV01000040.1"/>
</dbReference>
<feature type="transmembrane region" description="Helical" evidence="1">
    <location>
        <begin position="95"/>
        <end position="115"/>
    </location>
</feature>
<dbReference type="Pfam" id="PF04307">
    <property type="entry name" value="YdjM"/>
    <property type="match status" value="1"/>
</dbReference>
<feature type="transmembrane region" description="Helical" evidence="1">
    <location>
        <begin position="159"/>
        <end position="177"/>
    </location>
</feature>
<dbReference type="InterPro" id="IPR007404">
    <property type="entry name" value="YdjM-like"/>
</dbReference>
<dbReference type="PANTHER" id="PTHR40031:SF1">
    <property type="entry name" value="MEMBRANE-BOUND METAL-DEPENDENT HYDROLASE"/>
    <property type="match status" value="1"/>
</dbReference>
<evidence type="ECO:0008006" key="4">
    <source>
        <dbReference type="Google" id="ProtNLM"/>
    </source>
</evidence>
<gene>
    <name evidence="2" type="primary">yfhP</name>
    <name evidence="2" type="ORF">GCM10007096_37820</name>
</gene>
<evidence type="ECO:0000256" key="1">
    <source>
        <dbReference type="SAM" id="Phobius"/>
    </source>
</evidence>
<proteinExistence type="predicted"/>
<name>A0A8J3A0L0_9BACL</name>
<feature type="transmembrane region" description="Helical" evidence="1">
    <location>
        <begin position="71"/>
        <end position="89"/>
    </location>
</feature>
<organism evidence="2 3">
    <name type="scientific">Pullulanibacillus pueri</name>
    <dbReference type="NCBI Taxonomy" id="1437324"/>
    <lineage>
        <taxon>Bacteria</taxon>
        <taxon>Bacillati</taxon>
        <taxon>Bacillota</taxon>
        <taxon>Bacilli</taxon>
        <taxon>Bacillales</taxon>
        <taxon>Sporolactobacillaceae</taxon>
        <taxon>Pullulanibacillus</taxon>
    </lineage>
</organism>
<accession>A0A8J3A0L0</accession>